<evidence type="ECO:0000256" key="4">
    <source>
        <dbReference type="ARBA" id="ARBA00022605"/>
    </source>
</evidence>
<evidence type="ECO:0000256" key="2">
    <source>
        <dbReference type="ARBA" id="ARBA00006997"/>
    </source>
</evidence>
<dbReference type="GO" id="GO:0005829">
    <property type="term" value="C:cytosol"/>
    <property type="evidence" value="ECO:0007669"/>
    <property type="project" value="TreeGrafter"/>
</dbReference>
<dbReference type="EC" id="2.7.1.71" evidence="3 11"/>
<comment type="subcellular location">
    <subcellularLocation>
        <location evidence="11">Cytoplasm</location>
    </subcellularLocation>
</comment>
<evidence type="ECO:0000313" key="12">
    <source>
        <dbReference type="EMBL" id="AIQ63726.1"/>
    </source>
</evidence>
<keyword evidence="7 11" id="KW-0418">Kinase</keyword>
<dbReference type="EMBL" id="CP009286">
    <property type="protein sequence ID" value="AIQ63726.1"/>
    <property type="molecule type" value="Genomic_DNA"/>
</dbReference>
<dbReference type="UniPathway" id="UPA00053">
    <property type="reaction ID" value="UER00088"/>
</dbReference>
<evidence type="ECO:0000256" key="10">
    <source>
        <dbReference type="ARBA" id="ARBA00048567"/>
    </source>
</evidence>
<dbReference type="GO" id="GO:0008652">
    <property type="term" value="P:amino acid biosynthetic process"/>
    <property type="evidence" value="ECO:0007669"/>
    <property type="project" value="UniProtKB-KW"/>
</dbReference>
<evidence type="ECO:0000256" key="5">
    <source>
        <dbReference type="ARBA" id="ARBA00022679"/>
    </source>
</evidence>
<feature type="binding site" evidence="11">
    <location>
        <position position="114"/>
    </location>
    <ligand>
        <name>ATP</name>
        <dbReference type="ChEBI" id="CHEBI:30616"/>
    </ligand>
</feature>
<keyword evidence="9 11" id="KW-0057">Aromatic amino acid biosynthesis</keyword>
<keyword evidence="4 11" id="KW-0028">Amino-acid biosynthesis</keyword>
<sequence length="169" mass="18587">MILIGMMATGKSAIGTLLAEELGYEMVDLDAEIVRHEGRSIPEIFAENGEVYFRTSESDRLREVLERDRVIVATGGGAVLAAANANLMKEKGIVVALSATAEEIIARVAGDRNRPLLAGNAEENVRRILEERKDAYSFAHCTVDTTGLTEDEVCQRILTHYRVLAFKHV</sequence>
<proteinExistence type="inferred from homology"/>
<evidence type="ECO:0000256" key="8">
    <source>
        <dbReference type="ARBA" id="ARBA00022840"/>
    </source>
</evidence>
<dbReference type="HOGENOM" id="CLU_057607_2_1_9"/>
<dbReference type="GO" id="GO:0009423">
    <property type="term" value="P:chorismate biosynthetic process"/>
    <property type="evidence" value="ECO:0007669"/>
    <property type="project" value="UniProtKB-UniRule"/>
</dbReference>
<evidence type="ECO:0000313" key="13">
    <source>
        <dbReference type="Proteomes" id="UP000029507"/>
    </source>
</evidence>
<dbReference type="PRINTS" id="PR01100">
    <property type="entry name" value="SHIKIMTKNASE"/>
</dbReference>
<comment type="caution">
    <text evidence="11">Lacks conserved residue(s) required for the propagation of feature annotation.</text>
</comment>
<dbReference type="CDD" id="cd00464">
    <property type="entry name" value="SK"/>
    <property type="match status" value="1"/>
</dbReference>
<dbReference type="InterPro" id="IPR000623">
    <property type="entry name" value="Shikimate_kinase/TSH1"/>
</dbReference>
<dbReference type="Gene3D" id="3.40.50.300">
    <property type="entry name" value="P-loop containing nucleotide triphosphate hydrolases"/>
    <property type="match status" value="1"/>
</dbReference>
<dbReference type="GO" id="GO:0000287">
    <property type="term" value="F:magnesium ion binding"/>
    <property type="evidence" value="ECO:0007669"/>
    <property type="project" value="UniProtKB-UniRule"/>
</dbReference>
<dbReference type="PANTHER" id="PTHR21087:SF16">
    <property type="entry name" value="SHIKIMATE KINASE 1, CHLOROPLASTIC"/>
    <property type="match status" value="1"/>
</dbReference>
<dbReference type="InterPro" id="IPR027417">
    <property type="entry name" value="P-loop_NTPase"/>
</dbReference>
<dbReference type="HAMAP" id="MF_00109">
    <property type="entry name" value="Shikimate_kinase"/>
    <property type="match status" value="1"/>
</dbReference>
<feature type="binding site" evidence="11">
    <location>
        <position position="132"/>
    </location>
    <ligand>
        <name>substrate</name>
    </ligand>
</feature>
<keyword evidence="11" id="KW-0460">Magnesium</keyword>
<evidence type="ECO:0000256" key="3">
    <source>
        <dbReference type="ARBA" id="ARBA00012154"/>
    </source>
</evidence>
<dbReference type="KEGG" id="pste:PSTEL_12175"/>
<dbReference type="InterPro" id="IPR031322">
    <property type="entry name" value="Shikimate/glucono_kinase"/>
</dbReference>
<feature type="binding site" evidence="11">
    <location>
        <position position="76"/>
    </location>
    <ligand>
        <name>substrate</name>
    </ligand>
</feature>
<evidence type="ECO:0000256" key="1">
    <source>
        <dbReference type="ARBA" id="ARBA00004842"/>
    </source>
</evidence>
<comment type="catalytic activity">
    <reaction evidence="10 11">
        <text>shikimate + ATP = 3-phosphoshikimate + ADP + H(+)</text>
        <dbReference type="Rhea" id="RHEA:13121"/>
        <dbReference type="ChEBI" id="CHEBI:15378"/>
        <dbReference type="ChEBI" id="CHEBI:30616"/>
        <dbReference type="ChEBI" id="CHEBI:36208"/>
        <dbReference type="ChEBI" id="CHEBI:145989"/>
        <dbReference type="ChEBI" id="CHEBI:456216"/>
        <dbReference type="EC" id="2.7.1.71"/>
    </reaction>
</comment>
<dbReference type="PROSITE" id="PS01128">
    <property type="entry name" value="SHIKIMATE_KINASE"/>
    <property type="match status" value="1"/>
</dbReference>
<protein>
    <recommendedName>
        <fullName evidence="3 11">Shikimate kinase</fullName>
        <shortName evidence="11">SK</shortName>
        <ecNumber evidence="3 11">2.7.1.71</ecNumber>
    </recommendedName>
</protein>
<dbReference type="GO" id="GO:0004765">
    <property type="term" value="F:shikimate kinase activity"/>
    <property type="evidence" value="ECO:0007669"/>
    <property type="project" value="UniProtKB-UniRule"/>
</dbReference>
<dbReference type="STRING" id="169760.PSTEL_12175"/>
<gene>
    <name evidence="11" type="primary">aroK</name>
    <name evidence="12" type="ORF">PSTEL_12175</name>
</gene>
<dbReference type="Pfam" id="PF01202">
    <property type="entry name" value="SKI"/>
    <property type="match status" value="1"/>
</dbReference>
<feature type="binding site" evidence="11">
    <location>
        <position position="30"/>
    </location>
    <ligand>
        <name>substrate</name>
    </ligand>
</feature>
<keyword evidence="6 11" id="KW-0547">Nucleotide-binding</keyword>
<comment type="subunit">
    <text evidence="11">Monomer.</text>
</comment>
<dbReference type="InterPro" id="IPR023000">
    <property type="entry name" value="Shikimate_kinase_CS"/>
</dbReference>
<comment type="cofactor">
    <cofactor evidence="11">
        <name>Mg(2+)</name>
        <dbReference type="ChEBI" id="CHEBI:18420"/>
    </cofactor>
    <text evidence="11">Binds 1 Mg(2+) ion per subunit.</text>
</comment>
<feature type="binding site" evidence="11">
    <location>
        <begin position="8"/>
        <end position="13"/>
    </location>
    <ligand>
        <name>ATP</name>
        <dbReference type="ChEBI" id="CHEBI:30616"/>
    </ligand>
</feature>
<comment type="function">
    <text evidence="11">Catalyzes the specific phosphorylation of the 3-hydroxyl group of shikimic acid using ATP as a cosubstrate.</text>
</comment>
<dbReference type="PANTHER" id="PTHR21087">
    <property type="entry name" value="SHIKIMATE KINASE"/>
    <property type="match status" value="1"/>
</dbReference>
<keyword evidence="11" id="KW-0479">Metal-binding</keyword>
<accession>A0A089LQA2</accession>
<comment type="similarity">
    <text evidence="2 11">Belongs to the shikimate kinase family.</text>
</comment>
<name>A0A089LQA2_9BACL</name>
<evidence type="ECO:0000256" key="6">
    <source>
        <dbReference type="ARBA" id="ARBA00022741"/>
    </source>
</evidence>
<dbReference type="Proteomes" id="UP000029507">
    <property type="component" value="Chromosome"/>
</dbReference>
<keyword evidence="11" id="KW-0963">Cytoplasm</keyword>
<keyword evidence="13" id="KW-1185">Reference proteome</keyword>
<dbReference type="AlphaFoldDB" id="A0A089LQA2"/>
<comment type="pathway">
    <text evidence="1 11">Metabolic intermediate biosynthesis; chorismate biosynthesis; chorismate from D-erythrose 4-phosphate and phosphoenolpyruvate: step 5/7.</text>
</comment>
<organism evidence="12 13">
    <name type="scientific">Paenibacillus stellifer</name>
    <dbReference type="NCBI Taxonomy" id="169760"/>
    <lineage>
        <taxon>Bacteria</taxon>
        <taxon>Bacillati</taxon>
        <taxon>Bacillota</taxon>
        <taxon>Bacilli</taxon>
        <taxon>Bacillales</taxon>
        <taxon>Paenibacillaceae</taxon>
        <taxon>Paenibacillus</taxon>
    </lineage>
</organism>
<reference evidence="12 13" key="1">
    <citation type="submission" date="2014-08" db="EMBL/GenBank/DDBJ databases">
        <title>Comparative genomics of the Paenibacillus odorifer group.</title>
        <authorList>
            <person name="den Bakker H.C."/>
            <person name="Tsai Y.-C."/>
            <person name="Martin N."/>
            <person name="Korlach J."/>
            <person name="Wiedmann M."/>
        </authorList>
    </citation>
    <scope>NUCLEOTIDE SEQUENCE [LARGE SCALE GENOMIC DNA]</scope>
    <source>
        <strain evidence="12 13">DSM 14472</strain>
    </source>
</reference>
<feature type="binding site" evidence="11">
    <location>
        <position position="54"/>
    </location>
    <ligand>
        <name>substrate</name>
    </ligand>
</feature>
<evidence type="ECO:0000256" key="11">
    <source>
        <dbReference type="HAMAP-Rule" id="MF_00109"/>
    </source>
</evidence>
<dbReference type="SUPFAM" id="SSF52540">
    <property type="entry name" value="P-loop containing nucleoside triphosphate hydrolases"/>
    <property type="match status" value="1"/>
</dbReference>
<feature type="binding site" evidence="11">
    <location>
        <position position="12"/>
    </location>
    <ligand>
        <name>Mg(2+)</name>
        <dbReference type="ChEBI" id="CHEBI:18420"/>
    </ligand>
</feature>
<evidence type="ECO:0000256" key="7">
    <source>
        <dbReference type="ARBA" id="ARBA00022777"/>
    </source>
</evidence>
<evidence type="ECO:0000256" key="9">
    <source>
        <dbReference type="ARBA" id="ARBA00023141"/>
    </source>
</evidence>
<keyword evidence="5 11" id="KW-0808">Transferase</keyword>
<dbReference type="GO" id="GO:0005524">
    <property type="term" value="F:ATP binding"/>
    <property type="evidence" value="ECO:0007669"/>
    <property type="project" value="UniProtKB-UniRule"/>
</dbReference>
<dbReference type="GO" id="GO:0009073">
    <property type="term" value="P:aromatic amino acid family biosynthetic process"/>
    <property type="evidence" value="ECO:0007669"/>
    <property type="project" value="UniProtKB-KW"/>
</dbReference>
<keyword evidence="8 11" id="KW-0067">ATP-binding</keyword>